<dbReference type="AlphaFoldDB" id="A0A2P5AS03"/>
<sequence>MVLVENLINLNEYSQEYFLFDELQLQISVYEPFPEYNAHRTPNLKFVFGPTGSVFQVLASLSYSYDRAYYAIIRFDPFSDLTLQHHLSQLSLEEHITHPVISPLKSLWILLKLLRSHLETYMSSFFLSKVPSEIRFFFKSGICLTSVRVFTEPSHSLNRTDPMPMTLQVMLLPISTLPPLYVLYSSNKSFLGVI</sequence>
<dbReference type="EMBL" id="JXTC01000722">
    <property type="protein sequence ID" value="PON39315.1"/>
    <property type="molecule type" value="Genomic_DNA"/>
</dbReference>
<evidence type="ECO:0000313" key="2">
    <source>
        <dbReference type="Proteomes" id="UP000237000"/>
    </source>
</evidence>
<comment type="caution">
    <text evidence="1">The sequence shown here is derived from an EMBL/GenBank/DDBJ whole genome shotgun (WGS) entry which is preliminary data.</text>
</comment>
<gene>
    <name evidence="1" type="ORF">TorRG33x02_343060</name>
</gene>
<proteinExistence type="predicted"/>
<name>A0A2P5AS03_TREOI</name>
<accession>A0A2P5AS03</accession>
<evidence type="ECO:0000313" key="1">
    <source>
        <dbReference type="EMBL" id="PON39315.1"/>
    </source>
</evidence>
<keyword evidence="2" id="KW-1185">Reference proteome</keyword>
<reference evidence="2" key="1">
    <citation type="submission" date="2016-06" db="EMBL/GenBank/DDBJ databases">
        <title>Parallel loss of symbiosis genes in relatives of nitrogen-fixing non-legume Parasponia.</title>
        <authorList>
            <person name="Van Velzen R."/>
            <person name="Holmer R."/>
            <person name="Bu F."/>
            <person name="Rutten L."/>
            <person name="Van Zeijl A."/>
            <person name="Liu W."/>
            <person name="Santuari L."/>
            <person name="Cao Q."/>
            <person name="Sharma T."/>
            <person name="Shen D."/>
            <person name="Roswanjaya Y."/>
            <person name="Wardhani T."/>
            <person name="Kalhor M.S."/>
            <person name="Jansen J."/>
            <person name="Van den Hoogen J."/>
            <person name="Gungor B."/>
            <person name="Hartog M."/>
            <person name="Hontelez J."/>
            <person name="Verver J."/>
            <person name="Yang W.-C."/>
            <person name="Schijlen E."/>
            <person name="Repin R."/>
            <person name="Schilthuizen M."/>
            <person name="Schranz E."/>
            <person name="Heidstra R."/>
            <person name="Miyata K."/>
            <person name="Fedorova E."/>
            <person name="Kohlen W."/>
            <person name="Bisseling T."/>
            <person name="Smit S."/>
            <person name="Geurts R."/>
        </authorList>
    </citation>
    <scope>NUCLEOTIDE SEQUENCE [LARGE SCALE GENOMIC DNA]</scope>
    <source>
        <strain evidence="2">cv. RG33-2</strain>
    </source>
</reference>
<dbReference type="Proteomes" id="UP000237000">
    <property type="component" value="Unassembled WGS sequence"/>
</dbReference>
<protein>
    <submittedName>
        <fullName evidence="1">Uncharacterized protein</fullName>
    </submittedName>
</protein>
<dbReference type="InParanoid" id="A0A2P5AS03"/>
<organism evidence="1 2">
    <name type="scientific">Trema orientale</name>
    <name type="common">Charcoal tree</name>
    <name type="synonym">Celtis orientalis</name>
    <dbReference type="NCBI Taxonomy" id="63057"/>
    <lineage>
        <taxon>Eukaryota</taxon>
        <taxon>Viridiplantae</taxon>
        <taxon>Streptophyta</taxon>
        <taxon>Embryophyta</taxon>
        <taxon>Tracheophyta</taxon>
        <taxon>Spermatophyta</taxon>
        <taxon>Magnoliopsida</taxon>
        <taxon>eudicotyledons</taxon>
        <taxon>Gunneridae</taxon>
        <taxon>Pentapetalae</taxon>
        <taxon>rosids</taxon>
        <taxon>fabids</taxon>
        <taxon>Rosales</taxon>
        <taxon>Cannabaceae</taxon>
        <taxon>Trema</taxon>
    </lineage>
</organism>